<evidence type="ECO:0000313" key="6">
    <source>
        <dbReference type="Proteomes" id="UP001239445"/>
    </source>
</evidence>
<dbReference type="InterPro" id="IPR036864">
    <property type="entry name" value="Zn2-C6_fun-type_DNA-bd_sf"/>
</dbReference>
<evidence type="ECO:0000259" key="3">
    <source>
        <dbReference type="Pfam" id="PF00172"/>
    </source>
</evidence>
<dbReference type="GO" id="GO:0000981">
    <property type="term" value="F:DNA-binding transcription factor activity, RNA polymerase II-specific"/>
    <property type="evidence" value="ECO:0007669"/>
    <property type="project" value="InterPro"/>
</dbReference>
<dbReference type="Pfam" id="PF00172">
    <property type="entry name" value="Zn_clus"/>
    <property type="match status" value="1"/>
</dbReference>
<keyword evidence="6" id="KW-1185">Reference proteome</keyword>
<organism evidence="5 6">
    <name type="scientific">Echria macrotheca</name>
    <dbReference type="NCBI Taxonomy" id="438768"/>
    <lineage>
        <taxon>Eukaryota</taxon>
        <taxon>Fungi</taxon>
        <taxon>Dikarya</taxon>
        <taxon>Ascomycota</taxon>
        <taxon>Pezizomycotina</taxon>
        <taxon>Sordariomycetes</taxon>
        <taxon>Sordariomycetidae</taxon>
        <taxon>Sordariales</taxon>
        <taxon>Schizotheciaceae</taxon>
        <taxon>Echria</taxon>
    </lineage>
</organism>
<protein>
    <recommendedName>
        <fullName evidence="7">Zn(2)-C6 fungal-type domain-containing protein</fullName>
    </recommendedName>
</protein>
<dbReference type="Pfam" id="PF26082">
    <property type="entry name" value="zf-C2H2_AcuF"/>
    <property type="match status" value="1"/>
</dbReference>
<dbReference type="PANTHER" id="PTHR35391">
    <property type="entry name" value="C2H2-TYPE DOMAIN-CONTAINING PROTEIN-RELATED"/>
    <property type="match status" value="1"/>
</dbReference>
<name>A0AAJ0BAT9_9PEZI</name>
<proteinExistence type="predicted"/>
<accession>A0AAJ0BAT9</accession>
<dbReference type="PANTHER" id="PTHR35391:SF7">
    <property type="entry name" value="C2H2-TYPE DOMAIN-CONTAINING PROTEIN"/>
    <property type="match status" value="1"/>
</dbReference>
<feature type="compositionally biased region" description="Polar residues" evidence="2">
    <location>
        <begin position="135"/>
        <end position="144"/>
    </location>
</feature>
<feature type="compositionally biased region" description="Basic and acidic residues" evidence="2">
    <location>
        <begin position="325"/>
        <end position="334"/>
    </location>
</feature>
<feature type="domain" description="Zn(2)-C6 fungal-type" evidence="3">
    <location>
        <begin position="368"/>
        <end position="392"/>
    </location>
</feature>
<dbReference type="GO" id="GO:0008270">
    <property type="term" value="F:zinc ion binding"/>
    <property type="evidence" value="ECO:0007669"/>
    <property type="project" value="InterPro"/>
</dbReference>
<feature type="compositionally biased region" description="Polar residues" evidence="2">
    <location>
        <begin position="81"/>
        <end position="124"/>
    </location>
</feature>
<feature type="compositionally biased region" description="Acidic residues" evidence="2">
    <location>
        <begin position="298"/>
        <end position="307"/>
    </location>
</feature>
<feature type="region of interest" description="Disordered" evidence="2">
    <location>
        <begin position="81"/>
        <end position="158"/>
    </location>
</feature>
<feature type="compositionally biased region" description="Polar residues" evidence="2">
    <location>
        <begin position="12"/>
        <end position="24"/>
    </location>
</feature>
<dbReference type="AlphaFoldDB" id="A0AAJ0BAT9"/>
<dbReference type="InterPro" id="IPR058925">
    <property type="entry name" value="zf-C2H2_AcuF"/>
</dbReference>
<feature type="region of interest" description="Disordered" evidence="2">
    <location>
        <begin position="293"/>
        <end position="353"/>
    </location>
</feature>
<evidence type="ECO:0000256" key="1">
    <source>
        <dbReference type="ARBA" id="ARBA00023242"/>
    </source>
</evidence>
<feature type="region of interest" description="Disordered" evidence="2">
    <location>
        <begin position="1"/>
        <end position="24"/>
    </location>
</feature>
<sequence>MDLCQALENPASHVTTGENETSPEYTETFSVSSAEALVYCHKIRDSYPHLPRFLVERLGELNSDRFSRILELDFQAQSVTAEPMNTSSAVNRNTKSLASTDPATESLFSDNQRPSTMGTQSLAASDSLFDPPAPVTSSAAQSSAVPEPERSRDEDAGSVTTFASLTTTASTIAGGRPRVPPLPEEAHRGGPFMCLVCRQIMLSGISTRKDWKRHIFTDLEPYCCIFEHCETARKTYASAKLWAAHEFHQHLRDASSFVCPFCQRSIQQLDLSKFAKHIGRHLREISLAVLPRTHSGTDEDTDSDSDYLEGPVPAVEPAKPVSRLDQAKTPRDLIEETSSPGPHRRVGRQGPLSAEVRSQALQVRRLGACYGCKTRLVKCDATTPCLRCRNLSERESPRLDPKWICIRQSPNDILRSTSAPRWQGGVVAPSLEKVLLLEEGRLVFVSMSDNTNSPRLGMEVFRCRTERGEGWGVRPNDDIDIYALGRATYRTELKSQTFEHAITRLLCTLVDAFSDSSIRDESADLVLAPLVEWAEKLLKMACLKRMLLTDRIYVYTTTSGLDCIDTRSVEPLRFDMQQYARKLMTRMDADTLRFLDKPSFTRRDPGFSKIQSEAPQQTELYTVVSWAVYWQAIFLYQPSPSSSTSGQVSIAVSTGEMKPDAQ</sequence>
<feature type="domain" description="Oxidoreductase acuF-like C2H2 type zinc-finger" evidence="4">
    <location>
        <begin position="189"/>
        <end position="219"/>
    </location>
</feature>
<gene>
    <name evidence="5" type="ORF">QBC47DRAFT_202820</name>
</gene>
<dbReference type="InterPro" id="IPR001138">
    <property type="entry name" value="Zn2Cys6_DnaBD"/>
</dbReference>
<evidence type="ECO:0000259" key="4">
    <source>
        <dbReference type="Pfam" id="PF26082"/>
    </source>
</evidence>
<keyword evidence="1" id="KW-0539">Nucleus</keyword>
<dbReference type="EMBL" id="MU839834">
    <property type="protein sequence ID" value="KAK1754868.1"/>
    <property type="molecule type" value="Genomic_DNA"/>
</dbReference>
<evidence type="ECO:0000256" key="2">
    <source>
        <dbReference type="SAM" id="MobiDB-lite"/>
    </source>
</evidence>
<dbReference type="SUPFAM" id="SSF57701">
    <property type="entry name" value="Zn2/Cys6 DNA-binding domain"/>
    <property type="match status" value="1"/>
</dbReference>
<dbReference type="Proteomes" id="UP001239445">
    <property type="component" value="Unassembled WGS sequence"/>
</dbReference>
<reference evidence="5" key="1">
    <citation type="submission" date="2023-06" db="EMBL/GenBank/DDBJ databases">
        <title>Genome-scale phylogeny and comparative genomics of the fungal order Sordariales.</title>
        <authorList>
            <consortium name="Lawrence Berkeley National Laboratory"/>
            <person name="Hensen N."/>
            <person name="Bonometti L."/>
            <person name="Westerberg I."/>
            <person name="Brannstrom I.O."/>
            <person name="Guillou S."/>
            <person name="Cros-Aarteil S."/>
            <person name="Calhoun S."/>
            <person name="Haridas S."/>
            <person name="Kuo A."/>
            <person name="Mondo S."/>
            <person name="Pangilinan J."/>
            <person name="Riley R."/>
            <person name="Labutti K."/>
            <person name="Andreopoulos B."/>
            <person name="Lipzen A."/>
            <person name="Chen C."/>
            <person name="Yanf M."/>
            <person name="Daum C."/>
            <person name="Ng V."/>
            <person name="Clum A."/>
            <person name="Steindorff A."/>
            <person name="Ohm R."/>
            <person name="Martin F."/>
            <person name="Silar P."/>
            <person name="Natvig D."/>
            <person name="Lalanne C."/>
            <person name="Gautier V."/>
            <person name="Ament-Velasquez S.L."/>
            <person name="Kruys A."/>
            <person name="Hutchinson M.I."/>
            <person name="Powell A.J."/>
            <person name="Barry K."/>
            <person name="Miller A.N."/>
            <person name="Grigoriev I.V."/>
            <person name="Debuchy R."/>
            <person name="Gladieux P."/>
            <person name="Thoren M.H."/>
            <person name="Johannesson H."/>
        </authorList>
    </citation>
    <scope>NUCLEOTIDE SEQUENCE</scope>
    <source>
        <strain evidence="5">PSN4</strain>
    </source>
</reference>
<comment type="caution">
    <text evidence="5">The sequence shown here is derived from an EMBL/GenBank/DDBJ whole genome shotgun (WGS) entry which is preliminary data.</text>
</comment>
<evidence type="ECO:0008006" key="7">
    <source>
        <dbReference type="Google" id="ProtNLM"/>
    </source>
</evidence>
<evidence type="ECO:0000313" key="5">
    <source>
        <dbReference type="EMBL" id="KAK1754868.1"/>
    </source>
</evidence>